<gene>
    <name evidence="2" type="ORF">RSSM_00510</name>
</gene>
<dbReference type="AlphaFoldDB" id="M5UJG6"/>
<keyword evidence="1" id="KW-1133">Transmembrane helix</keyword>
<comment type="caution">
    <text evidence="2">The sequence shown here is derived from an EMBL/GenBank/DDBJ whole genome shotgun (WGS) entry which is preliminary data.</text>
</comment>
<keyword evidence="1" id="KW-0472">Membrane</keyword>
<sequence length="90" mass="9879">MRTMWRSLFLAIGIMIIVVGVETMFIDSASVYAAGESTAVNFVDPSAPPAPTTKSWQPGEKFPWAMLAIGTIIVLYAITLPKRWHRPAEG</sequence>
<dbReference type="PATRIC" id="fig|1263870.3.peg.559"/>
<organism evidence="2 3">
    <name type="scientific">Rhodopirellula sallentina SM41</name>
    <dbReference type="NCBI Taxonomy" id="1263870"/>
    <lineage>
        <taxon>Bacteria</taxon>
        <taxon>Pseudomonadati</taxon>
        <taxon>Planctomycetota</taxon>
        <taxon>Planctomycetia</taxon>
        <taxon>Pirellulales</taxon>
        <taxon>Pirellulaceae</taxon>
        <taxon>Rhodopirellula</taxon>
    </lineage>
</organism>
<feature type="transmembrane region" description="Helical" evidence="1">
    <location>
        <begin position="62"/>
        <end position="80"/>
    </location>
</feature>
<evidence type="ECO:0000256" key="1">
    <source>
        <dbReference type="SAM" id="Phobius"/>
    </source>
</evidence>
<dbReference type="Proteomes" id="UP000011885">
    <property type="component" value="Unassembled WGS sequence"/>
</dbReference>
<keyword evidence="1" id="KW-0812">Transmembrane</keyword>
<keyword evidence="3" id="KW-1185">Reference proteome</keyword>
<proteinExistence type="predicted"/>
<reference evidence="2 3" key="1">
    <citation type="journal article" date="2013" name="Mar. Genomics">
        <title>Expression of sulfatases in Rhodopirellula baltica and the diversity of sulfatases in the genus Rhodopirellula.</title>
        <authorList>
            <person name="Wegner C.E."/>
            <person name="Richter-Heitmann T."/>
            <person name="Klindworth A."/>
            <person name="Klockow C."/>
            <person name="Richter M."/>
            <person name="Achstetter T."/>
            <person name="Glockner F.O."/>
            <person name="Harder J."/>
        </authorList>
    </citation>
    <scope>NUCLEOTIDE SEQUENCE [LARGE SCALE GENOMIC DNA]</scope>
    <source>
        <strain evidence="2 3">SM41</strain>
    </source>
</reference>
<evidence type="ECO:0000313" key="3">
    <source>
        <dbReference type="Proteomes" id="UP000011885"/>
    </source>
</evidence>
<name>M5UJG6_9BACT</name>
<protein>
    <submittedName>
        <fullName evidence="2">Putative membrane protein</fullName>
    </submittedName>
</protein>
<dbReference type="EMBL" id="ANOH01000048">
    <property type="protein sequence ID" value="EMI57991.1"/>
    <property type="molecule type" value="Genomic_DNA"/>
</dbReference>
<accession>M5UJG6</accession>
<evidence type="ECO:0000313" key="2">
    <source>
        <dbReference type="EMBL" id="EMI57991.1"/>
    </source>
</evidence>